<organism evidence="2 3">
    <name type="scientific">Alteromonas marina</name>
    <dbReference type="NCBI Taxonomy" id="203795"/>
    <lineage>
        <taxon>Bacteria</taxon>
        <taxon>Pseudomonadati</taxon>
        <taxon>Pseudomonadota</taxon>
        <taxon>Gammaproteobacteria</taxon>
        <taxon>Alteromonadales</taxon>
        <taxon>Alteromonadaceae</taxon>
        <taxon>Alteromonas/Salinimonas group</taxon>
        <taxon>Alteromonas</taxon>
    </lineage>
</organism>
<dbReference type="RefSeq" id="WP_039222960.1">
    <property type="nucleotide sequence ID" value="NZ_JWLW01000066.1"/>
</dbReference>
<keyword evidence="3" id="KW-1185">Reference proteome</keyword>
<proteinExistence type="predicted"/>
<evidence type="ECO:0000313" key="3">
    <source>
        <dbReference type="Proteomes" id="UP000031197"/>
    </source>
</evidence>
<dbReference type="SUPFAM" id="SSF53335">
    <property type="entry name" value="S-adenosyl-L-methionine-dependent methyltransferases"/>
    <property type="match status" value="1"/>
</dbReference>
<evidence type="ECO:0000259" key="1">
    <source>
        <dbReference type="Pfam" id="PF13649"/>
    </source>
</evidence>
<reference evidence="2 3" key="1">
    <citation type="submission" date="2014-12" db="EMBL/GenBank/DDBJ databases">
        <title>Genome sequencing of Alteromonas marina AD001.</title>
        <authorList>
            <person name="Adrian T.G.S."/>
            <person name="Chan K.G."/>
        </authorList>
    </citation>
    <scope>NUCLEOTIDE SEQUENCE [LARGE SCALE GENOMIC DNA]</scope>
    <source>
        <strain evidence="2 3">AD001</strain>
    </source>
</reference>
<dbReference type="OrthoDB" id="5974463at2"/>
<dbReference type="InterPro" id="IPR041698">
    <property type="entry name" value="Methyltransf_25"/>
</dbReference>
<feature type="domain" description="Methyltransferase" evidence="1">
    <location>
        <begin position="49"/>
        <end position="129"/>
    </location>
</feature>
<evidence type="ECO:0000313" key="2">
    <source>
        <dbReference type="EMBL" id="KHT44405.1"/>
    </source>
</evidence>
<dbReference type="InterPro" id="IPR029063">
    <property type="entry name" value="SAM-dependent_MTases_sf"/>
</dbReference>
<dbReference type="CDD" id="cd02440">
    <property type="entry name" value="AdoMet_MTases"/>
    <property type="match status" value="1"/>
</dbReference>
<sequence length="303" mass="34600">MGTIDDWNQYWKENPDSKVLFTEDNGKSISDFEQFWSQNIPNDTEMQSVIDIACGAGALFQSFGDKPFNRKVGLDCSTDALNSLKKNVPDAQVILNKTSNLPKEKLLEFDFIVSQFGIEYLGVDAIKNMPTMMKEGSKFIALCHYKDGHIYSRYKREKEGMESLFEIHAFENALQIANLVATDPNAYEKRAKQYLSHLSTLDNKWCAGSLHFVNGIKQLFLSYKQYAHSDILAWIKGFEQQLGTIYRRVSAICDVALSTSDIKQITSGKYSDSWGVRPFLLKNKELPVAWDLRFNKRVNNEKA</sequence>
<protein>
    <recommendedName>
        <fullName evidence="1">Methyltransferase domain-containing protein</fullName>
    </recommendedName>
</protein>
<dbReference type="Gene3D" id="3.40.50.150">
    <property type="entry name" value="Vaccinia Virus protein VP39"/>
    <property type="match status" value="1"/>
</dbReference>
<gene>
    <name evidence="2" type="ORF">RJ41_16120</name>
</gene>
<dbReference type="AlphaFoldDB" id="A0A0B3XK60"/>
<accession>A0A0B3XK60</accession>
<dbReference type="Pfam" id="PF13649">
    <property type="entry name" value="Methyltransf_25"/>
    <property type="match status" value="1"/>
</dbReference>
<comment type="caution">
    <text evidence="2">The sequence shown here is derived from an EMBL/GenBank/DDBJ whole genome shotgun (WGS) entry which is preliminary data.</text>
</comment>
<dbReference type="Proteomes" id="UP000031197">
    <property type="component" value="Unassembled WGS sequence"/>
</dbReference>
<name>A0A0B3XK60_9ALTE</name>
<dbReference type="EMBL" id="JWLW01000066">
    <property type="protein sequence ID" value="KHT44405.1"/>
    <property type="molecule type" value="Genomic_DNA"/>
</dbReference>